<evidence type="ECO:0000313" key="1">
    <source>
        <dbReference type="EMBL" id="EGF11304.1"/>
    </source>
</evidence>
<dbReference type="Proteomes" id="UP000004105">
    <property type="component" value="Unassembled WGS sequence"/>
</dbReference>
<sequence length="84" mass="9459">MRGLSAGVKLYSAPNQSQELLLGATYLRQYRFKPDKSKDAQIKRLNERKDSVMLDAAYNFYTPYGNLETQVSHDVSGLSKGTRA</sequence>
<comment type="caution">
    <text evidence="1">The sequence shown here is derived from an EMBL/GenBank/DDBJ whole genome shotgun (WGS) entry which is preliminary data.</text>
</comment>
<dbReference type="HOGENOM" id="CLU_2524085_0_0_4"/>
<gene>
    <name evidence="1" type="primary">mipA2</name>
    <name evidence="1" type="ORF">HMPREF9123_0948</name>
</gene>
<proteinExistence type="predicted"/>
<dbReference type="AlphaFoldDB" id="F2BB44"/>
<organism evidence="1 2">
    <name type="scientific">Neisseria bacilliformis ATCC BAA-1200</name>
    <dbReference type="NCBI Taxonomy" id="888742"/>
    <lineage>
        <taxon>Bacteria</taxon>
        <taxon>Pseudomonadati</taxon>
        <taxon>Pseudomonadota</taxon>
        <taxon>Betaproteobacteria</taxon>
        <taxon>Neisseriales</taxon>
        <taxon>Neisseriaceae</taxon>
        <taxon>Neisseria</taxon>
    </lineage>
</organism>
<keyword evidence="2" id="KW-1185">Reference proteome</keyword>
<accession>F2BB44</accession>
<dbReference type="EMBL" id="AFAY01000020">
    <property type="protein sequence ID" value="EGF11304.1"/>
    <property type="molecule type" value="Genomic_DNA"/>
</dbReference>
<protein>
    <submittedName>
        <fullName evidence="1">Scaffolding protein for murein-synthesizing holoenzyme</fullName>
    </submittedName>
</protein>
<evidence type="ECO:0000313" key="2">
    <source>
        <dbReference type="Proteomes" id="UP000004105"/>
    </source>
</evidence>
<name>F2BB44_9NEIS</name>
<reference evidence="1 2" key="1">
    <citation type="submission" date="2011-02" db="EMBL/GenBank/DDBJ databases">
        <authorList>
            <person name="Muzny D."/>
            <person name="Qin X."/>
            <person name="Deng J."/>
            <person name="Jiang H."/>
            <person name="Liu Y."/>
            <person name="Qu J."/>
            <person name="Song X.-Z."/>
            <person name="Zhang L."/>
            <person name="Thornton R."/>
            <person name="Coyle M."/>
            <person name="Francisco L."/>
            <person name="Jackson L."/>
            <person name="Javaid M."/>
            <person name="Korchina V."/>
            <person name="Kovar C."/>
            <person name="Mata R."/>
            <person name="Mathew T."/>
            <person name="Ngo R."/>
            <person name="Nguyen L."/>
            <person name="Nguyen N."/>
            <person name="Okwuonu G."/>
            <person name="Ongeri F."/>
            <person name="Pham C."/>
            <person name="Simmons D."/>
            <person name="Wilczek-Boney K."/>
            <person name="Hale W."/>
            <person name="Jakkamsetti A."/>
            <person name="Pham P."/>
            <person name="Ruth R."/>
            <person name="San Lucas F."/>
            <person name="Warren J."/>
            <person name="Zhang J."/>
            <person name="Zhao Z."/>
            <person name="Zhou C."/>
            <person name="Zhu D."/>
            <person name="Lee S."/>
            <person name="Bess C."/>
            <person name="Blankenburg K."/>
            <person name="Forbes L."/>
            <person name="Fu Q."/>
            <person name="Gubbala S."/>
            <person name="Hirani K."/>
            <person name="Jayaseelan J.C."/>
            <person name="Lara F."/>
            <person name="Munidasa M."/>
            <person name="Palculict T."/>
            <person name="Patil S."/>
            <person name="Pu L.-L."/>
            <person name="Saada N."/>
            <person name="Tang L."/>
            <person name="Weissenberger G."/>
            <person name="Zhu Y."/>
            <person name="Hemphill L."/>
            <person name="Shang Y."/>
            <person name="Youmans B."/>
            <person name="Ayvaz T."/>
            <person name="Ross M."/>
            <person name="Santibanez J."/>
            <person name="Aqrawi P."/>
            <person name="Gross S."/>
            <person name="Joshi V."/>
            <person name="Fowler G."/>
            <person name="Nazareth L."/>
            <person name="Reid J."/>
            <person name="Worley K."/>
            <person name="Petrosino J."/>
            <person name="Highlander S."/>
            <person name="Gibbs R."/>
        </authorList>
    </citation>
    <scope>NUCLEOTIDE SEQUENCE [LARGE SCALE GENOMIC DNA]</scope>
    <source>
        <strain evidence="1 2">ATCC BAA-1200</strain>
    </source>
</reference>
<dbReference type="Pfam" id="PF06629">
    <property type="entry name" value="MipA"/>
    <property type="match status" value="1"/>
</dbReference>
<dbReference type="InterPro" id="IPR010583">
    <property type="entry name" value="MipA"/>
</dbReference>